<dbReference type="PANTHER" id="PTHR11533:SF174">
    <property type="entry name" value="PUROMYCIN-SENSITIVE AMINOPEPTIDASE-RELATED"/>
    <property type="match status" value="1"/>
</dbReference>
<dbReference type="SUPFAM" id="SSF63737">
    <property type="entry name" value="Leukotriene A4 hydrolase N-terminal domain"/>
    <property type="match status" value="1"/>
</dbReference>
<dbReference type="GO" id="GO:0005615">
    <property type="term" value="C:extracellular space"/>
    <property type="evidence" value="ECO:0007669"/>
    <property type="project" value="TreeGrafter"/>
</dbReference>
<name>A0A1G8BR37_9FLAO</name>
<protein>
    <recommendedName>
        <fullName evidence="5">Aminopeptidase N</fullName>
        <ecNumber evidence="4">3.4.11.2</ecNumber>
    </recommendedName>
</protein>
<dbReference type="SUPFAM" id="SSF55486">
    <property type="entry name" value="Metalloproteases ('zincins'), catalytic domain"/>
    <property type="match status" value="1"/>
</dbReference>
<dbReference type="Gene3D" id="1.10.390.10">
    <property type="entry name" value="Neutral Protease Domain 2"/>
    <property type="match status" value="1"/>
</dbReference>
<sequence length="659" mass="77005">MKKFFVAFCVFITTLTFAQQTEYVDFKRANGMLSIVPDSSMVKGTIWYNLDITKSTDSIFLDAVNMTFENVEIRVGDSNVKELDYSYEDNKIYFKYLFEKSQSYTVYFDYSVKPKKALYFLKRENEPQVWTQGQGKYTSHWFPSIDDVNDKIIFNLSTVKESEYSFIANGLNTVNSPLQDSLVKVSYQMQKPISSYLLALVYGKYNKITKTSQSGIPLEYYYYPEDSLKVEPTYRYSEQMFNFLEEEIGFPYPWQNYKQVPVHDFLYAGMENTSLTIFSDAFMVDGIGFNDKNYVNVNAHELAHQWFGDLVTAKSGEHHWLQEGFATYYALLAERDIFGDNYFYYKLLESVLELSRQDLSGNGTSLLDPKSSSLTFYQRGAWVLHALRDEVGDVVFKKAVKNYLDKYQFSNVETSDFIAQVEKLHGQSLSHFVNYWIKNKAFPYDEAFTILKRQSSFINEYAMVDCEAKSSKCEEYLKYYVSDEAKVKVISQVPALVTTDVFKNSLKVRQAISEHVTKIPKALKEDYESLLDDKSYVTIENALYNLWVNFPLERSKYLSKTRRIIGFNDKNVRMLWIVLNLNTPYYEADNKQELFNELIGYTDEKYNADVRIKAFNYLDLIKSCNEECQSNLELAKSHHNWKLVKFAKELSEKLEKKED</sequence>
<dbReference type="InterPro" id="IPR045357">
    <property type="entry name" value="Aminopeptidase_N-like_N"/>
</dbReference>
<keyword evidence="9" id="KW-0378">Hydrolase</keyword>
<gene>
    <name evidence="15" type="ORF">SAMN04489796_102394</name>
</gene>
<evidence type="ECO:0000313" key="16">
    <source>
        <dbReference type="Proteomes" id="UP000199492"/>
    </source>
</evidence>
<dbReference type="GO" id="GO:0005737">
    <property type="term" value="C:cytoplasm"/>
    <property type="evidence" value="ECO:0007669"/>
    <property type="project" value="TreeGrafter"/>
</dbReference>
<evidence type="ECO:0000256" key="8">
    <source>
        <dbReference type="ARBA" id="ARBA00022723"/>
    </source>
</evidence>
<dbReference type="GO" id="GO:0006508">
    <property type="term" value="P:proteolysis"/>
    <property type="evidence" value="ECO:0007669"/>
    <property type="project" value="UniProtKB-KW"/>
</dbReference>
<evidence type="ECO:0000256" key="4">
    <source>
        <dbReference type="ARBA" id="ARBA00012564"/>
    </source>
</evidence>
<dbReference type="InterPro" id="IPR027268">
    <property type="entry name" value="Peptidase_M4/M1_CTD_sf"/>
</dbReference>
<evidence type="ECO:0000259" key="13">
    <source>
        <dbReference type="Pfam" id="PF01433"/>
    </source>
</evidence>
<keyword evidence="10" id="KW-0862">Zinc</keyword>
<dbReference type="EC" id="3.4.11.2" evidence="4"/>
<reference evidence="16" key="1">
    <citation type="submission" date="2016-10" db="EMBL/GenBank/DDBJ databases">
        <authorList>
            <person name="Varghese N."/>
            <person name="Submissions S."/>
        </authorList>
    </citation>
    <scope>NUCLEOTIDE SEQUENCE [LARGE SCALE GENOMIC DNA]</scope>
    <source>
        <strain evidence="16">DSM 15363</strain>
    </source>
</reference>
<dbReference type="AlphaFoldDB" id="A0A1G8BR37"/>
<keyword evidence="7" id="KW-0645">Protease</keyword>
<comment type="cofactor">
    <cofactor evidence="2">
        <name>Zn(2+)</name>
        <dbReference type="ChEBI" id="CHEBI:29105"/>
    </cofactor>
</comment>
<dbReference type="CDD" id="cd09603">
    <property type="entry name" value="M1_APN_like"/>
    <property type="match status" value="1"/>
</dbReference>
<dbReference type="GO" id="GO:0043171">
    <property type="term" value="P:peptide catabolic process"/>
    <property type="evidence" value="ECO:0007669"/>
    <property type="project" value="TreeGrafter"/>
</dbReference>
<dbReference type="GO" id="GO:0070006">
    <property type="term" value="F:metalloaminopeptidase activity"/>
    <property type="evidence" value="ECO:0007669"/>
    <property type="project" value="TreeGrafter"/>
</dbReference>
<dbReference type="GO" id="GO:0016020">
    <property type="term" value="C:membrane"/>
    <property type="evidence" value="ECO:0007669"/>
    <property type="project" value="TreeGrafter"/>
</dbReference>
<comment type="similarity">
    <text evidence="3">Belongs to the peptidase M1 family.</text>
</comment>
<proteinExistence type="inferred from homology"/>
<dbReference type="Proteomes" id="UP000199492">
    <property type="component" value="Unassembled WGS sequence"/>
</dbReference>
<dbReference type="Pfam" id="PF01433">
    <property type="entry name" value="Peptidase_M1"/>
    <property type="match status" value="1"/>
</dbReference>
<evidence type="ECO:0000256" key="12">
    <source>
        <dbReference type="SAM" id="SignalP"/>
    </source>
</evidence>
<evidence type="ECO:0000256" key="11">
    <source>
        <dbReference type="ARBA" id="ARBA00023049"/>
    </source>
</evidence>
<evidence type="ECO:0000313" key="15">
    <source>
        <dbReference type="EMBL" id="SDH35662.1"/>
    </source>
</evidence>
<accession>A0A1G8BR37</accession>
<evidence type="ECO:0000256" key="1">
    <source>
        <dbReference type="ARBA" id="ARBA00000098"/>
    </source>
</evidence>
<dbReference type="GO" id="GO:0016285">
    <property type="term" value="F:alanyl aminopeptidase activity"/>
    <property type="evidence" value="ECO:0007669"/>
    <property type="project" value="UniProtKB-EC"/>
</dbReference>
<keyword evidence="12" id="KW-0732">Signal</keyword>
<dbReference type="GO" id="GO:0008270">
    <property type="term" value="F:zinc ion binding"/>
    <property type="evidence" value="ECO:0007669"/>
    <property type="project" value="InterPro"/>
</dbReference>
<feature type="domain" description="Aminopeptidase N-like N-terminal" evidence="14">
    <location>
        <begin position="33"/>
        <end position="197"/>
    </location>
</feature>
<dbReference type="EMBL" id="FNCZ01000002">
    <property type="protein sequence ID" value="SDH35662.1"/>
    <property type="molecule type" value="Genomic_DNA"/>
</dbReference>
<feature type="chain" id="PRO_5011718514" description="Aminopeptidase N" evidence="12">
    <location>
        <begin position="19"/>
        <end position="659"/>
    </location>
</feature>
<keyword evidence="8" id="KW-0479">Metal-binding</keyword>
<dbReference type="InterPro" id="IPR001930">
    <property type="entry name" value="Peptidase_M1"/>
</dbReference>
<comment type="catalytic activity">
    <reaction evidence="1">
        <text>Release of an N-terminal amino acid, Xaa-|-Yaa- from a peptide, amide or arylamide. Xaa is preferably Ala, but may be most amino acids including Pro (slow action). When a terminal hydrophobic residue is followed by a prolyl residue, the two may be released as an intact Xaa-Pro dipeptide.</text>
        <dbReference type="EC" id="3.4.11.2"/>
    </reaction>
</comment>
<evidence type="ECO:0000256" key="2">
    <source>
        <dbReference type="ARBA" id="ARBA00001947"/>
    </source>
</evidence>
<feature type="domain" description="Peptidase M1 membrane alanine aminopeptidase" evidence="13">
    <location>
        <begin position="237"/>
        <end position="436"/>
    </location>
</feature>
<keyword evidence="11" id="KW-0482">Metalloprotease</keyword>
<feature type="signal peptide" evidence="12">
    <location>
        <begin position="1"/>
        <end position="18"/>
    </location>
</feature>
<dbReference type="OrthoDB" id="100605at2"/>
<keyword evidence="16" id="KW-1185">Reference proteome</keyword>
<dbReference type="GO" id="GO:0042277">
    <property type="term" value="F:peptide binding"/>
    <property type="evidence" value="ECO:0007669"/>
    <property type="project" value="TreeGrafter"/>
</dbReference>
<evidence type="ECO:0000259" key="14">
    <source>
        <dbReference type="Pfam" id="PF17900"/>
    </source>
</evidence>
<dbReference type="RefSeq" id="WP_092467256.1">
    <property type="nucleotide sequence ID" value="NZ_FNCZ01000002.1"/>
</dbReference>
<dbReference type="InterPro" id="IPR042097">
    <property type="entry name" value="Aminopeptidase_N-like_N_sf"/>
</dbReference>
<dbReference type="STRING" id="262004.SAMN04489796_102394"/>
<evidence type="ECO:0000256" key="10">
    <source>
        <dbReference type="ARBA" id="ARBA00022833"/>
    </source>
</evidence>
<evidence type="ECO:0000256" key="9">
    <source>
        <dbReference type="ARBA" id="ARBA00022801"/>
    </source>
</evidence>
<dbReference type="Pfam" id="PF17900">
    <property type="entry name" value="Peptidase_M1_N"/>
    <property type="match status" value="1"/>
</dbReference>
<evidence type="ECO:0000256" key="7">
    <source>
        <dbReference type="ARBA" id="ARBA00022670"/>
    </source>
</evidence>
<dbReference type="Gene3D" id="2.60.40.1730">
    <property type="entry name" value="tricorn interacting facor f3 domain"/>
    <property type="match status" value="1"/>
</dbReference>
<evidence type="ECO:0000256" key="5">
    <source>
        <dbReference type="ARBA" id="ARBA00015611"/>
    </source>
</evidence>
<evidence type="ECO:0000256" key="3">
    <source>
        <dbReference type="ARBA" id="ARBA00010136"/>
    </source>
</evidence>
<dbReference type="PRINTS" id="PR00756">
    <property type="entry name" value="ALADIPTASE"/>
</dbReference>
<keyword evidence="6 15" id="KW-0031">Aminopeptidase</keyword>
<dbReference type="PANTHER" id="PTHR11533">
    <property type="entry name" value="PROTEASE M1 ZINC METALLOPROTEASE"/>
    <property type="match status" value="1"/>
</dbReference>
<dbReference type="InterPro" id="IPR014782">
    <property type="entry name" value="Peptidase_M1_dom"/>
</dbReference>
<evidence type="ECO:0000256" key="6">
    <source>
        <dbReference type="ARBA" id="ARBA00022438"/>
    </source>
</evidence>
<organism evidence="15 16">
    <name type="scientific">Winogradskyella thalassocola</name>
    <dbReference type="NCBI Taxonomy" id="262004"/>
    <lineage>
        <taxon>Bacteria</taxon>
        <taxon>Pseudomonadati</taxon>
        <taxon>Bacteroidota</taxon>
        <taxon>Flavobacteriia</taxon>
        <taxon>Flavobacteriales</taxon>
        <taxon>Flavobacteriaceae</taxon>
        <taxon>Winogradskyella</taxon>
    </lineage>
</organism>
<dbReference type="InterPro" id="IPR050344">
    <property type="entry name" value="Peptidase_M1_aminopeptidases"/>
</dbReference>